<dbReference type="Proteomes" id="UP001209878">
    <property type="component" value="Unassembled WGS sequence"/>
</dbReference>
<dbReference type="EMBL" id="JAODUO010002077">
    <property type="protein sequence ID" value="KAK2155384.1"/>
    <property type="molecule type" value="Genomic_DNA"/>
</dbReference>
<feature type="transmembrane region" description="Helical" evidence="1">
    <location>
        <begin position="90"/>
        <end position="110"/>
    </location>
</feature>
<organism evidence="2 3">
    <name type="scientific">Ridgeia piscesae</name>
    <name type="common">Tubeworm</name>
    <dbReference type="NCBI Taxonomy" id="27915"/>
    <lineage>
        <taxon>Eukaryota</taxon>
        <taxon>Metazoa</taxon>
        <taxon>Spiralia</taxon>
        <taxon>Lophotrochozoa</taxon>
        <taxon>Annelida</taxon>
        <taxon>Polychaeta</taxon>
        <taxon>Sedentaria</taxon>
        <taxon>Canalipalpata</taxon>
        <taxon>Sabellida</taxon>
        <taxon>Siboglinidae</taxon>
        <taxon>Ridgeia</taxon>
    </lineage>
</organism>
<keyword evidence="1" id="KW-1133">Transmembrane helix</keyword>
<keyword evidence="1" id="KW-0472">Membrane</keyword>
<gene>
    <name evidence="2" type="ORF">NP493_2077g00002</name>
</gene>
<protein>
    <submittedName>
        <fullName evidence="2">Uncharacterized protein</fullName>
    </submittedName>
</protein>
<evidence type="ECO:0000313" key="3">
    <source>
        <dbReference type="Proteomes" id="UP001209878"/>
    </source>
</evidence>
<keyword evidence="3" id="KW-1185">Reference proteome</keyword>
<reference evidence="2" key="1">
    <citation type="journal article" date="2023" name="Mol. Biol. Evol.">
        <title>Third-Generation Sequencing Reveals the Adaptive Role of the Epigenome in Three Deep-Sea Polychaetes.</title>
        <authorList>
            <person name="Perez M."/>
            <person name="Aroh O."/>
            <person name="Sun Y."/>
            <person name="Lan Y."/>
            <person name="Juniper S.K."/>
            <person name="Young C.R."/>
            <person name="Angers B."/>
            <person name="Qian P.Y."/>
        </authorList>
    </citation>
    <scope>NUCLEOTIDE SEQUENCE</scope>
    <source>
        <strain evidence="2">R07B-5</strain>
    </source>
</reference>
<evidence type="ECO:0000313" key="2">
    <source>
        <dbReference type="EMBL" id="KAK2155384.1"/>
    </source>
</evidence>
<name>A0AAD9JLP4_RIDPI</name>
<comment type="caution">
    <text evidence="2">The sequence shown here is derived from an EMBL/GenBank/DDBJ whole genome shotgun (WGS) entry which is preliminary data.</text>
</comment>
<proteinExistence type="predicted"/>
<dbReference type="AlphaFoldDB" id="A0AAD9JLP4"/>
<keyword evidence="1" id="KW-0812">Transmembrane</keyword>
<evidence type="ECO:0000256" key="1">
    <source>
        <dbReference type="SAM" id="Phobius"/>
    </source>
</evidence>
<feature type="transmembrane region" description="Helical" evidence="1">
    <location>
        <begin position="53"/>
        <end position="70"/>
    </location>
</feature>
<accession>A0AAD9JLP4</accession>
<sequence length="130" mass="14190">MKTTAGASSSYICLCKHVCSSVSVTPVSCQSKILVSVCHLPDILCILSMTRSILTVPFAFLINVSSLILSWSNIDIATPNTLHQGKGHCSLLLCNMYAAYLAHIELSFFIQKHSKFKQSIFSSTACPVYL</sequence>